<accession>A0ABR6KRG3</accession>
<gene>
    <name evidence="1" type="ORF">GGQ57_003281</name>
</gene>
<sequence>MTTEDKIKYFENREDWRKWLTDNFETKDEIWFVFPCKSSGKKSITYNDAVEEALCFEWIDSTIKALDKEHKIQRFTPRNPKSTYSQANKERLKWLLENKMIHPKFEDKIRNVLSDPFIFPNDIIDRLKEDKIVWNNYQHFSDPYKRIRIAYVEAARKRPEEFEKRLNNFINKTRENKIITGFGGIGKYYNT</sequence>
<reference evidence="1 2" key="1">
    <citation type="submission" date="2020-08" db="EMBL/GenBank/DDBJ databases">
        <title>Genomic Encyclopedia of Type Strains, Phase IV (KMG-IV): sequencing the most valuable type-strain genomes for metagenomic binning, comparative biology and taxonomic classification.</title>
        <authorList>
            <person name="Goeker M."/>
        </authorList>
    </citation>
    <scope>NUCLEOTIDE SEQUENCE [LARGE SCALE GENOMIC DNA]</scope>
    <source>
        <strain evidence="1 2">DSM 102983</strain>
    </source>
</reference>
<dbReference type="RefSeq" id="WP_183671503.1">
    <property type="nucleotide sequence ID" value="NZ_BMPB01000007.1"/>
</dbReference>
<comment type="caution">
    <text evidence="1">The sequence shown here is derived from an EMBL/GenBank/DDBJ whole genome shotgun (WGS) entry which is preliminary data.</text>
</comment>
<evidence type="ECO:0000313" key="2">
    <source>
        <dbReference type="Proteomes" id="UP000533637"/>
    </source>
</evidence>
<dbReference type="Proteomes" id="UP000533637">
    <property type="component" value="Unassembled WGS sequence"/>
</dbReference>
<proteinExistence type="predicted"/>
<protein>
    <submittedName>
        <fullName evidence="1">Uncharacterized protein YdeI (YjbR/CyaY-like superfamily)</fullName>
    </submittedName>
</protein>
<dbReference type="EMBL" id="JACHOC010000006">
    <property type="protein sequence ID" value="MBB4623369.1"/>
    <property type="molecule type" value="Genomic_DNA"/>
</dbReference>
<keyword evidence="2" id="KW-1185">Reference proteome</keyword>
<dbReference type="Pfam" id="PF13376">
    <property type="entry name" value="OmdA"/>
    <property type="match status" value="1"/>
</dbReference>
<name>A0ABR6KRG3_9BACT</name>
<organism evidence="1 2">
    <name type="scientific">Parabacteroides faecis</name>
    <dbReference type="NCBI Taxonomy" id="1217282"/>
    <lineage>
        <taxon>Bacteria</taxon>
        <taxon>Pseudomonadati</taxon>
        <taxon>Bacteroidota</taxon>
        <taxon>Bacteroidia</taxon>
        <taxon>Bacteroidales</taxon>
        <taxon>Tannerellaceae</taxon>
        <taxon>Parabacteroides</taxon>
    </lineage>
</organism>
<evidence type="ECO:0000313" key="1">
    <source>
        <dbReference type="EMBL" id="MBB4623369.1"/>
    </source>
</evidence>